<dbReference type="GO" id="GO:0030036">
    <property type="term" value="P:actin cytoskeleton organization"/>
    <property type="evidence" value="ECO:0007669"/>
    <property type="project" value="InterPro"/>
</dbReference>
<feature type="repeat" description="Filamin" evidence="3">
    <location>
        <begin position="1125"/>
        <end position="1219"/>
    </location>
</feature>
<proteinExistence type="inferred from homology"/>
<feature type="repeat" description="Filamin" evidence="3">
    <location>
        <begin position="472"/>
        <end position="565"/>
    </location>
</feature>
<dbReference type="InterPro" id="IPR001298">
    <property type="entry name" value="Filamin/ABP280_rpt"/>
</dbReference>
<dbReference type="InterPro" id="IPR013783">
    <property type="entry name" value="Ig-like_fold"/>
</dbReference>
<evidence type="ECO:0000256" key="4">
    <source>
        <dbReference type="SAM" id="MobiDB-lite"/>
    </source>
</evidence>
<feature type="repeat" description="Filamin" evidence="3">
    <location>
        <begin position="1378"/>
        <end position="1474"/>
    </location>
</feature>
<dbReference type="Gene3D" id="2.60.40.10">
    <property type="entry name" value="Immunoglobulins"/>
    <property type="match status" value="13"/>
</dbReference>
<evidence type="ECO:0000256" key="1">
    <source>
        <dbReference type="ARBA" id="ARBA00009238"/>
    </source>
</evidence>
<feature type="compositionally biased region" description="Low complexity" evidence="4">
    <location>
        <begin position="1231"/>
        <end position="1242"/>
    </location>
</feature>
<feature type="repeat" description="Filamin" evidence="3">
    <location>
        <begin position="301"/>
        <end position="394"/>
    </location>
</feature>
<feature type="compositionally biased region" description="Basic and acidic residues" evidence="4">
    <location>
        <begin position="873"/>
        <end position="884"/>
    </location>
</feature>
<feature type="compositionally biased region" description="Low complexity" evidence="4">
    <location>
        <begin position="1109"/>
        <end position="1122"/>
    </location>
</feature>
<feature type="region of interest" description="Disordered" evidence="4">
    <location>
        <begin position="865"/>
        <end position="892"/>
    </location>
</feature>
<reference evidence="5" key="1">
    <citation type="submission" date="2020-06" db="EMBL/GenBank/DDBJ databases">
        <title>Draft genome of Bugula neritina, a colonial animal packing powerful symbionts and potential medicines.</title>
        <authorList>
            <person name="Rayko M."/>
        </authorList>
    </citation>
    <scope>NUCLEOTIDE SEQUENCE [LARGE SCALE GENOMIC DNA]</scope>
    <source>
        <strain evidence="5">Kwan_BN1</strain>
    </source>
</reference>
<comment type="similarity">
    <text evidence="1">Belongs to the filamin family.</text>
</comment>
<dbReference type="SMART" id="SM00557">
    <property type="entry name" value="IG_FLMN"/>
    <property type="match status" value="13"/>
</dbReference>
<dbReference type="EMBL" id="VXIV02000639">
    <property type="protein sequence ID" value="KAF6036997.1"/>
    <property type="molecule type" value="Genomic_DNA"/>
</dbReference>
<keyword evidence="2" id="KW-0677">Repeat</keyword>
<evidence type="ECO:0000256" key="2">
    <source>
        <dbReference type="ARBA" id="ARBA00022737"/>
    </source>
</evidence>
<evidence type="ECO:0008006" key="7">
    <source>
        <dbReference type="Google" id="ProtNLM"/>
    </source>
</evidence>
<evidence type="ECO:0000313" key="6">
    <source>
        <dbReference type="Proteomes" id="UP000593567"/>
    </source>
</evidence>
<feature type="compositionally biased region" description="Low complexity" evidence="4">
    <location>
        <begin position="1255"/>
        <end position="1279"/>
    </location>
</feature>
<evidence type="ECO:0000313" key="5">
    <source>
        <dbReference type="EMBL" id="KAF6036997.1"/>
    </source>
</evidence>
<comment type="caution">
    <text evidence="5">The sequence shown here is derived from an EMBL/GenBank/DDBJ whole genome shotgun (WGS) entry which is preliminary data.</text>
</comment>
<accession>A0A7J7KFE5</accession>
<dbReference type="InterPro" id="IPR044801">
    <property type="entry name" value="Filamin"/>
</dbReference>
<sequence>MAYANQMAVAYNGYNGVVNVSGGASLYPTHANSGSVKVDQIKPIVLGQINSFLLDASAAGKGTLDLSVGPPNKTLPHEIKNIGTQLFLIEFTPTEPVDHEVSIQFNETHIPGSPFVLKAPYMDISSVIVSGEGLVLAKVHDQAVFNINATRLPSTIQPTVQVLGPQGSVQANVIATDLGQYRVAWIPSHAGDYEIKVTMAGQEVPRSPFRVKVADPKQVKVDCPPFANLGNTANVKVDVSRAGIGKLVVIISVDGSYVPNTVHQEGPSLYRFSFKPNVAKTHEVSVQFNGENVHGSPFTCAVTGGSRNVSLTSKQLTHYFGNPVEVEIDARSAGEGQIVAEVSSLNGGVPSDLVATSTKKIYLLSFLPKEGGEHTVTVTFNEEPVPQSPLKIHVQGGPSHSQNGSNIQRTEMLVYQQTPSHPLPPPQHHLKESMYSTQQEVLSASPHAAREYSLYNGQHSPAAMQSYDQQTTTLQELTRTITYQPQYESAMANESTYFEINPHGLSQKDLDVKVEDPYHKAVPLKVTQHGGKLRYEFTPRNTGKYHVYVEVDGAELPGSPFIYFVQPSSGVIIKDVTEEGYVGEEMYFIVDASEAGSGDLDVEVSCNGQLVRIKREPLGQSQYRYTYVPKQGGEHLIDVQYNYERVPGCPIQTHVSEMYHPTIERTPSVSSSYGVQGVSGRGIQSIPVSQQAYFFIDMHGRNWKLSDVEVHVRAPNGQSVPCKLFLESPNEIRVEYQTPYVGRHLVDIYCKGVKVSGSPYSVEVFDPKKVGMESMAKESYLHEETEFEVVDGNQVINDEAGSADIECRVISPSGRVIPSHVLHTDRGMKVKYTPGEPGLYYVHTYIGGVEIPGSPMTQMVRAHTLGSRHSRSSVHEYRERRDSGRYQSSDDGYGKLTVSGDGLYRAEEDKPAYFYIDTHGMEGTPEVRVEGPHSVAKCSVSPEGAYRYKVTYIPVETGIYDVYIRWYNQEIDGSPFHPRVVDARKVRFKGDWQSKVDAEQRVSMETGKMKRFMFDVTEAGPGELKAEVRHVGSGRLVPVTVTEKDVYHYYVDFVPDQPGDYLISINWTGTPIPNTPIRAYAMDHIAKSSGEASGQTSAGQSGGGKSGKEFSSTTTKKVTKSAGASSVSDHSKVVLSGTGLKEGIAGELAEFYIDGSKAADGEPTVILKNSRLQIVPVEVMRHGVKCYRCTYMVNEPGSYLLFVSWGDRDLLNSPYTVQIRDSLDVVDAAASNGHSSSYSSQQHHQRGQSIPIHHQQNGSSSQQQSSAGQQQSSGGQTGMSKHFVRKAKMTTSSNNQHHLQNVGEDFQLMIDANMMSGGELVARCLGPTMSAKCELVQKEGGMYALNVRPQESGEHNLSVTYKGEHIEGSPFLFSVKGPSPPDPTKVKVHGPGVEHGILADFESKFFVDTEGAGAGNLSVKMRGPKGGFQATMKRVSQTSRTIECNYSPAEVGLYVIHVKWSDVDVPGSPFHIHIFDTHYELDRFVQTGELPTTLREHHVLQIREPTQSYQASAYQTNTLKTLKKSKKSKKNKKNGYLNGEPVTLVQAPVQAVQPIQYVMKEPQYRPAPQFVRVKEADDVNYVKANTGRPVQVVNSGGGSSGYRHYRESHYAGGSSGGRYVEGYGPGSKPKYVVAENGPQYVVRR</sequence>
<feature type="repeat" description="Filamin" evidence="3">
    <location>
        <begin position="578"/>
        <end position="655"/>
    </location>
</feature>
<feature type="repeat" description="Filamin" evidence="3">
    <location>
        <begin position="46"/>
        <end position="119"/>
    </location>
</feature>
<feature type="compositionally biased region" description="Low complexity" evidence="4">
    <location>
        <begin position="1088"/>
        <end position="1099"/>
    </location>
</feature>
<feature type="repeat" description="Filamin" evidence="3">
    <location>
        <begin position="210"/>
        <end position="302"/>
    </location>
</feature>
<dbReference type="PANTHER" id="PTHR38537">
    <property type="entry name" value="JITTERBUG, ISOFORM N"/>
    <property type="match status" value="1"/>
</dbReference>
<feature type="repeat" description="Filamin" evidence="3">
    <location>
        <begin position="762"/>
        <end position="860"/>
    </location>
</feature>
<dbReference type="Proteomes" id="UP000593567">
    <property type="component" value="Unassembled WGS sequence"/>
</dbReference>
<dbReference type="OrthoDB" id="18740at2759"/>
<feature type="repeat" description="Filamin" evidence="3">
    <location>
        <begin position="1302"/>
        <end position="1375"/>
    </location>
</feature>
<dbReference type="Pfam" id="PF00630">
    <property type="entry name" value="Filamin"/>
    <property type="match status" value="13"/>
</dbReference>
<dbReference type="FunFam" id="2.60.40.10:FF:001145">
    <property type="entry name" value="Jitterbug, isoform I"/>
    <property type="match status" value="1"/>
</dbReference>
<feature type="repeat" description="Filamin" evidence="3">
    <location>
        <begin position="888"/>
        <end position="980"/>
    </location>
</feature>
<dbReference type="PROSITE" id="PS50194">
    <property type="entry name" value="FILAMIN_REPEAT"/>
    <property type="match status" value="13"/>
</dbReference>
<evidence type="ECO:0000256" key="3">
    <source>
        <dbReference type="PROSITE-ProRule" id="PRU00087"/>
    </source>
</evidence>
<organism evidence="5 6">
    <name type="scientific">Bugula neritina</name>
    <name type="common">Brown bryozoan</name>
    <name type="synonym">Sertularia neritina</name>
    <dbReference type="NCBI Taxonomy" id="10212"/>
    <lineage>
        <taxon>Eukaryota</taxon>
        <taxon>Metazoa</taxon>
        <taxon>Spiralia</taxon>
        <taxon>Lophotrochozoa</taxon>
        <taxon>Bryozoa</taxon>
        <taxon>Gymnolaemata</taxon>
        <taxon>Cheilostomatida</taxon>
        <taxon>Flustrina</taxon>
        <taxon>Buguloidea</taxon>
        <taxon>Bugulidae</taxon>
        <taxon>Bugula</taxon>
    </lineage>
</organism>
<feature type="repeat" description="Filamin" evidence="3">
    <location>
        <begin position="119"/>
        <end position="213"/>
    </location>
</feature>
<dbReference type="PANTHER" id="PTHR38537:SF16">
    <property type="entry name" value="CALPONIN-HOMOLOGY (CH) DOMAIN-CONTAINING PROTEIN"/>
    <property type="match status" value="1"/>
</dbReference>
<name>A0A7J7KFE5_BUGNE</name>
<feature type="repeat" description="Filamin" evidence="3">
    <location>
        <begin position="978"/>
        <end position="1081"/>
    </location>
</feature>
<dbReference type="InterPro" id="IPR017868">
    <property type="entry name" value="Filamin/ABP280_repeat-like"/>
</dbReference>
<dbReference type="SUPFAM" id="SSF81296">
    <property type="entry name" value="E set domains"/>
    <property type="match status" value="13"/>
</dbReference>
<dbReference type="GO" id="GO:0051015">
    <property type="term" value="F:actin filament binding"/>
    <property type="evidence" value="ECO:0007669"/>
    <property type="project" value="InterPro"/>
</dbReference>
<feature type="repeat" description="Filamin" evidence="3">
    <location>
        <begin position="678"/>
        <end position="764"/>
    </location>
</feature>
<protein>
    <recommendedName>
        <fullName evidence="7">FLNC</fullName>
    </recommendedName>
</protein>
<feature type="region of interest" description="Disordered" evidence="4">
    <location>
        <begin position="1088"/>
        <end position="1122"/>
    </location>
</feature>
<dbReference type="InterPro" id="IPR014756">
    <property type="entry name" value="Ig_E-set"/>
</dbReference>
<feature type="region of interest" description="Disordered" evidence="4">
    <location>
        <begin position="1231"/>
        <end position="1279"/>
    </location>
</feature>
<keyword evidence="6" id="KW-1185">Reference proteome</keyword>
<gene>
    <name evidence="5" type="ORF">EB796_004696</name>
</gene>